<name>A0A8J3II66_9CHLR</name>
<evidence type="ECO:0000256" key="3">
    <source>
        <dbReference type="ARBA" id="ARBA00023163"/>
    </source>
</evidence>
<evidence type="ECO:0000256" key="2">
    <source>
        <dbReference type="ARBA" id="ARBA00023125"/>
    </source>
</evidence>
<dbReference type="SMART" id="SM00354">
    <property type="entry name" value="HTH_LACI"/>
    <property type="match status" value="1"/>
</dbReference>
<evidence type="ECO:0000313" key="6">
    <source>
        <dbReference type="Proteomes" id="UP000597444"/>
    </source>
</evidence>
<sequence length="329" mass="36713">MATMADIARRAGVALSTVSHTLSGKRPVSPEVRQRVMQAIADLEYQPHALARALATKRTRTIALLYPSEPHFEFVSSVLEVTNQRKYGLLLWTALDEDQEILRMTQQGFIDGVVLMEVRLEDSRVAMLKERKYPFTMIGHCLENNDINFVDLDFDYALHKCVAYLAELGHKHIAFINHSSRLIDIGAGYVVRSEEAFHHAITQWELEGMSCPCEADAQAGYDATSLLLEQDPALTAIITSNAWVSGGITRAIYDRGLKIPEDVSLVGVLSPRIAEMHTPPITAIDFPYNQMGHMATDMLIRQLEGEEVSTQLLLQPPLTIRQSSGPCLR</sequence>
<dbReference type="Pfam" id="PF13377">
    <property type="entry name" value="Peripla_BP_3"/>
    <property type="match status" value="1"/>
</dbReference>
<dbReference type="InterPro" id="IPR046335">
    <property type="entry name" value="LacI/GalR-like_sensor"/>
</dbReference>
<dbReference type="AlphaFoldDB" id="A0A8J3II66"/>
<keyword evidence="3" id="KW-0804">Transcription</keyword>
<evidence type="ECO:0000313" key="5">
    <source>
        <dbReference type="EMBL" id="GHO90691.1"/>
    </source>
</evidence>
<dbReference type="InterPro" id="IPR028082">
    <property type="entry name" value="Peripla_BP_I"/>
</dbReference>
<dbReference type="SUPFAM" id="SSF47413">
    <property type="entry name" value="lambda repressor-like DNA-binding domains"/>
    <property type="match status" value="1"/>
</dbReference>
<dbReference type="Gene3D" id="3.40.50.2300">
    <property type="match status" value="2"/>
</dbReference>
<dbReference type="Gene3D" id="1.10.260.40">
    <property type="entry name" value="lambda repressor-like DNA-binding domains"/>
    <property type="match status" value="1"/>
</dbReference>
<evidence type="ECO:0000259" key="4">
    <source>
        <dbReference type="PROSITE" id="PS50932"/>
    </source>
</evidence>
<dbReference type="PANTHER" id="PTHR30146:SF153">
    <property type="entry name" value="LACTOSE OPERON REPRESSOR"/>
    <property type="match status" value="1"/>
</dbReference>
<evidence type="ECO:0000256" key="1">
    <source>
        <dbReference type="ARBA" id="ARBA00023015"/>
    </source>
</evidence>
<dbReference type="SUPFAM" id="SSF53822">
    <property type="entry name" value="Periplasmic binding protein-like I"/>
    <property type="match status" value="1"/>
</dbReference>
<dbReference type="InterPro" id="IPR000843">
    <property type="entry name" value="HTH_LacI"/>
</dbReference>
<dbReference type="GO" id="GO:0000976">
    <property type="term" value="F:transcription cis-regulatory region binding"/>
    <property type="evidence" value="ECO:0007669"/>
    <property type="project" value="TreeGrafter"/>
</dbReference>
<organism evidence="5 6">
    <name type="scientific">Reticulibacter mediterranei</name>
    <dbReference type="NCBI Taxonomy" id="2778369"/>
    <lineage>
        <taxon>Bacteria</taxon>
        <taxon>Bacillati</taxon>
        <taxon>Chloroflexota</taxon>
        <taxon>Ktedonobacteria</taxon>
        <taxon>Ktedonobacterales</taxon>
        <taxon>Reticulibacteraceae</taxon>
        <taxon>Reticulibacter</taxon>
    </lineage>
</organism>
<keyword evidence="1" id="KW-0805">Transcription regulation</keyword>
<feature type="domain" description="HTH lacI-type" evidence="4">
    <location>
        <begin position="2"/>
        <end position="56"/>
    </location>
</feature>
<comment type="caution">
    <text evidence="5">The sequence shown here is derived from an EMBL/GenBank/DDBJ whole genome shotgun (WGS) entry which is preliminary data.</text>
</comment>
<dbReference type="EMBL" id="BNJK01000001">
    <property type="protein sequence ID" value="GHO90691.1"/>
    <property type="molecule type" value="Genomic_DNA"/>
</dbReference>
<dbReference type="Pfam" id="PF00356">
    <property type="entry name" value="LacI"/>
    <property type="match status" value="1"/>
</dbReference>
<gene>
    <name evidence="5" type="primary">lacI_1</name>
    <name evidence="5" type="ORF">KSF_007390</name>
</gene>
<dbReference type="RefSeq" id="WP_220201639.1">
    <property type="nucleotide sequence ID" value="NZ_BNJK01000001.1"/>
</dbReference>
<dbReference type="PANTHER" id="PTHR30146">
    <property type="entry name" value="LACI-RELATED TRANSCRIPTIONAL REPRESSOR"/>
    <property type="match status" value="1"/>
</dbReference>
<dbReference type="CDD" id="cd01392">
    <property type="entry name" value="HTH_LacI"/>
    <property type="match status" value="1"/>
</dbReference>
<dbReference type="PROSITE" id="PS50932">
    <property type="entry name" value="HTH_LACI_2"/>
    <property type="match status" value="1"/>
</dbReference>
<keyword evidence="6" id="KW-1185">Reference proteome</keyword>
<dbReference type="InterPro" id="IPR010982">
    <property type="entry name" value="Lambda_DNA-bd_dom_sf"/>
</dbReference>
<dbReference type="Proteomes" id="UP000597444">
    <property type="component" value="Unassembled WGS sequence"/>
</dbReference>
<proteinExistence type="predicted"/>
<accession>A0A8J3II66</accession>
<keyword evidence="2" id="KW-0238">DNA-binding</keyword>
<dbReference type="GO" id="GO:0003700">
    <property type="term" value="F:DNA-binding transcription factor activity"/>
    <property type="evidence" value="ECO:0007669"/>
    <property type="project" value="TreeGrafter"/>
</dbReference>
<protein>
    <submittedName>
        <fullName evidence="5">LacI family transcriptional regulator</fullName>
    </submittedName>
</protein>
<reference evidence="5" key="1">
    <citation type="submission" date="2020-10" db="EMBL/GenBank/DDBJ databases">
        <title>Taxonomic study of unclassified bacteria belonging to the class Ktedonobacteria.</title>
        <authorList>
            <person name="Yabe S."/>
            <person name="Wang C.M."/>
            <person name="Zheng Y."/>
            <person name="Sakai Y."/>
            <person name="Cavaletti L."/>
            <person name="Monciardini P."/>
            <person name="Donadio S."/>
        </authorList>
    </citation>
    <scope>NUCLEOTIDE SEQUENCE</scope>
    <source>
        <strain evidence="5">ID150040</strain>
    </source>
</reference>